<keyword evidence="3" id="KW-0732">Signal</keyword>
<feature type="domain" description="Meg" evidence="4">
    <location>
        <begin position="1"/>
        <end position="83"/>
    </location>
</feature>
<keyword evidence="6" id="KW-1185">Reference proteome</keyword>
<name>A0A8T0WXK1_PANVG</name>
<evidence type="ECO:0000259" key="4">
    <source>
        <dbReference type="Pfam" id="PF24153"/>
    </source>
</evidence>
<protein>
    <recommendedName>
        <fullName evidence="4">Meg domain-containing protein</fullName>
    </recommendedName>
</protein>
<evidence type="ECO:0000313" key="6">
    <source>
        <dbReference type="Proteomes" id="UP000823388"/>
    </source>
</evidence>
<accession>A0A8T0WXK1</accession>
<dbReference type="InterPro" id="IPR056205">
    <property type="entry name" value="Meg"/>
</dbReference>
<evidence type="ECO:0000313" key="5">
    <source>
        <dbReference type="EMBL" id="KAG2649633.1"/>
    </source>
</evidence>
<organism evidence="5 6">
    <name type="scientific">Panicum virgatum</name>
    <name type="common">Blackwell switchgrass</name>
    <dbReference type="NCBI Taxonomy" id="38727"/>
    <lineage>
        <taxon>Eukaryota</taxon>
        <taxon>Viridiplantae</taxon>
        <taxon>Streptophyta</taxon>
        <taxon>Embryophyta</taxon>
        <taxon>Tracheophyta</taxon>
        <taxon>Spermatophyta</taxon>
        <taxon>Magnoliopsida</taxon>
        <taxon>Liliopsida</taxon>
        <taxon>Poales</taxon>
        <taxon>Poaceae</taxon>
        <taxon>PACMAD clade</taxon>
        <taxon>Panicoideae</taxon>
        <taxon>Panicodae</taxon>
        <taxon>Paniceae</taxon>
        <taxon>Panicinae</taxon>
        <taxon>Panicum</taxon>
        <taxon>Panicum sect. Hiantes</taxon>
    </lineage>
</organism>
<sequence length="85" mass="9343">MEKFPKNMAAPLLLLPLIFLSNLADPVQCRGMGELGHVELNLPPAICYKPGPPGCFGKTCWCCVAGHDNPCFRTKDDCKKACHRN</sequence>
<dbReference type="Proteomes" id="UP000823388">
    <property type="component" value="Chromosome 1N"/>
</dbReference>
<evidence type="ECO:0000256" key="1">
    <source>
        <dbReference type="ARBA" id="ARBA00010149"/>
    </source>
</evidence>
<dbReference type="EMBL" id="CM029038">
    <property type="protein sequence ID" value="KAG2649633.1"/>
    <property type="molecule type" value="Genomic_DNA"/>
</dbReference>
<proteinExistence type="inferred from homology"/>
<feature type="signal peptide" evidence="3">
    <location>
        <begin position="1"/>
        <end position="29"/>
    </location>
</feature>
<feature type="chain" id="PRO_5035792994" description="Meg domain-containing protein" evidence="3">
    <location>
        <begin position="30"/>
        <end position="85"/>
    </location>
</feature>
<evidence type="ECO:0000256" key="2">
    <source>
        <dbReference type="ARBA" id="ARBA00023157"/>
    </source>
</evidence>
<evidence type="ECO:0000256" key="3">
    <source>
        <dbReference type="SAM" id="SignalP"/>
    </source>
</evidence>
<keyword evidence="2" id="KW-1015">Disulfide bond</keyword>
<gene>
    <name evidence="5" type="ORF">PVAP13_1NG122500</name>
</gene>
<dbReference type="AlphaFoldDB" id="A0A8T0WXK1"/>
<comment type="caution">
    <text evidence="5">The sequence shown here is derived from an EMBL/GenBank/DDBJ whole genome shotgun (WGS) entry which is preliminary data.</text>
</comment>
<reference evidence="5" key="1">
    <citation type="submission" date="2020-05" db="EMBL/GenBank/DDBJ databases">
        <title>WGS assembly of Panicum virgatum.</title>
        <authorList>
            <person name="Lovell J.T."/>
            <person name="Jenkins J."/>
            <person name="Shu S."/>
            <person name="Juenger T.E."/>
            <person name="Schmutz J."/>
        </authorList>
    </citation>
    <scope>NUCLEOTIDE SEQUENCE</scope>
    <source>
        <strain evidence="5">AP13</strain>
    </source>
</reference>
<dbReference type="Pfam" id="PF24153">
    <property type="entry name" value="Meg"/>
    <property type="match status" value="1"/>
</dbReference>
<comment type="similarity">
    <text evidence="1">Belongs to the MEG family.</text>
</comment>